<feature type="region of interest" description="Disordered" evidence="1">
    <location>
        <begin position="671"/>
        <end position="697"/>
    </location>
</feature>
<keyword evidence="3" id="KW-1185">Reference proteome</keyword>
<evidence type="ECO:0000256" key="1">
    <source>
        <dbReference type="SAM" id="MobiDB-lite"/>
    </source>
</evidence>
<organism evidence="2 3">
    <name type="scientific">Mycena chlorophos</name>
    <name type="common">Agaric fungus</name>
    <name type="synonym">Agaricus chlorophos</name>
    <dbReference type="NCBI Taxonomy" id="658473"/>
    <lineage>
        <taxon>Eukaryota</taxon>
        <taxon>Fungi</taxon>
        <taxon>Dikarya</taxon>
        <taxon>Basidiomycota</taxon>
        <taxon>Agaricomycotina</taxon>
        <taxon>Agaricomycetes</taxon>
        <taxon>Agaricomycetidae</taxon>
        <taxon>Agaricales</taxon>
        <taxon>Marasmiineae</taxon>
        <taxon>Mycenaceae</taxon>
        <taxon>Mycena</taxon>
    </lineage>
</organism>
<dbReference type="Proteomes" id="UP000815677">
    <property type="component" value="Unassembled WGS sequence"/>
</dbReference>
<sequence>MSDDPLDSTKLCNSKQCTETIQSARDLAATADFALRTLEQQQGLVCPPAKAPTSAAELCALMGLDAEHFSCVWRLSEAVIRSRTEPSQTWSTLTAPVLHALVVQLQLEISLFSVYSGAWPVAYLVQFVLEETSCRWREDMAAIKQASRLTRLPTLQEEDSGMDDLFTESGMEELFSQPPQTQTQSPPPLPMMKTQPQPPLVIEESDNDEPSGMDDIFLETSQASEKDKLDCIATRRPTRHTRKPERFRTPPRTVFKKEESVDIEMKALDSDARSERRSESPIPIFNCMDCGNDIPAALFGGFIIANMDVQCASCYAPPPPLGPADSYAAHLNWIKDSLVILPAEQAWSDATLWYTARILDYCPRRVGHEFAAEWLSRAVWVDGGSPPTEVFFRAEDDLASFPILLEPANLGKILLPHYKDPSYHSSPVDSADDDDDDNPVPDSRPTWLELARVMGYARTQLVEKSNRKDDFSYFSQRYNGFYRGYEDTPSDRDFFDEDVAIFFSPGMTSLIDGWPLLKFLGHRDLVQWGRDERQATFARIHLWSLAVQHSLGETFDLNNNILHRWVVGNIVEDPVVQLAEDALKAVSKVVLDMLPDLYHLVVEYDYPEVPILVSNGLAPRPPSSPVPNLIVHRTVTLRTIDDLRTLDALPEVRPQPKPVGRAAPKVIQRRAADLQKEEEEKARVGREIGLDTDSVGG</sequence>
<feature type="compositionally biased region" description="Basic and acidic residues" evidence="1">
    <location>
        <begin position="671"/>
        <end position="689"/>
    </location>
</feature>
<dbReference type="EMBL" id="DF838672">
    <property type="protein sequence ID" value="GAT43163.1"/>
    <property type="molecule type" value="Genomic_DNA"/>
</dbReference>
<evidence type="ECO:0008006" key="4">
    <source>
        <dbReference type="Google" id="ProtNLM"/>
    </source>
</evidence>
<evidence type="ECO:0000313" key="3">
    <source>
        <dbReference type="Proteomes" id="UP000815677"/>
    </source>
</evidence>
<proteinExistence type="predicted"/>
<protein>
    <recommendedName>
        <fullName evidence="4">Restriction of telomere capping protein 4</fullName>
    </recommendedName>
</protein>
<evidence type="ECO:0000313" key="2">
    <source>
        <dbReference type="EMBL" id="GAT43163.1"/>
    </source>
</evidence>
<reference evidence="2" key="1">
    <citation type="submission" date="2014-09" db="EMBL/GenBank/DDBJ databases">
        <title>Genome sequence of the luminous mushroom Mycena chlorophos for searching fungal bioluminescence genes.</title>
        <authorList>
            <person name="Tanaka Y."/>
            <person name="Kasuga D."/>
            <person name="Oba Y."/>
            <person name="Hase S."/>
            <person name="Sato K."/>
            <person name="Oba Y."/>
            <person name="Sakakibara Y."/>
        </authorList>
    </citation>
    <scope>NUCLEOTIDE SEQUENCE</scope>
</reference>
<name>A0ABQ0KW79_MYCCL</name>
<accession>A0ABQ0KW79</accession>
<gene>
    <name evidence="2" type="ORF">MCHLO_00853</name>
</gene>